<dbReference type="OrthoDB" id="35351at10239"/>
<dbReference type="RefSeq" id="NP_064241.1">
    <property type="nucleotide sequence ID" value="NC_002512.2"/>
</dbReference>
<organism evidence="2 3">
    <name type="scientific">Rat cytomegalovirus (strain Maastricht)</name>
    <dbReference type="NCBI Taxonomy" id="79700"/>
    <lineage>
        <taxon>Viruses</taxon>
        <taxon>Duplodnaviria</taxon>
        <taxon>Heunggongvirae</taxon>
        <taxon>Peploviricota</taxon>
        <taxon>Herviviricetes</taxon>
        <taxon>Herpesvirales</taxon>
        <taxon>Orthoherpesviridae</taxon>
        <taxon>Betaherpesvirinae</taxon>
        <taxon>Muromegalovirus</taxon>
        <taxon>Muromegalovirus muridbeta2</taxon>
        <taxon>Murid betaherpesvirus 2</taxon>
    </lineage>
</organism>
<feature type="transmembrane region" description="Helical" evidence="1">
    <location>
        <begin position="303"/>
        <end position="324"/>
    </location>
</feature>
<sequence>MALPPIIAQAVLLLSFSCLVIGNVDDTVMPWASSQTGDSFTCEFGPPGEIISGTPFCYLPEQPEPIMARSEDLFLIRGGVVHGRKSAIWQNGTVVVSLNPLLARRSCVMCQWFHKTVHRQTCLACREMTVNRARHSDERHVATLVDTGAEIAASKQYFLCRFRVPRNSTGGQTAWLSERCLSSSVSDKRKSPTNPMDSCAISPSYIPLRRTGPYVVMRAKIRTEETCRVCMIRVNGVLTVGRACLDARMTTLIRDVKIGRLLVFGIWTTSLIVVIVSIIRFIYNSGIIQRCFKKVTMVRTEWLRLAVLACFWVNTVSGAVTISVPDTYVPDLIRPEKVLVTGFRLCFGAAIRDREETVDLLYR</sequence>
<reference evidence="2 3" key="2">
    <citation type="journal article" date="1996" name="J. Virol.">
        <title>Structure of the rat cytomegalovirus genome termini.</title>
        <authorList>
            <person name="Vink C."/>
            <person name="Beuken E."/>
            <person name="Bruggeman C.A."/>
        </authorList>
    </citation>
    <scope>NUCLEOTIDE SEQUENCE [LARGE SCALE GENOMIC DNA]</scope>
    <source>
        <strain evidence="2 3">Maastricht</strain>
    </source>
</reference>
<dbReference type="KEGG" id="vg:940290"/>
<evidence type="ECO:0000313" key="2">
    <source>
        <dbReference type="EMBL" id="AAF99229.1"/>
    </source>
</evidence>
<reference evidence="2 3" key="1">
    <citation type="journal article" date="1996" name="J. Gen. Virol.">
        <title>Cloning and sequence analysis of the genes encoding DNA polymerase, glycoprotein B, ICP18.5 and major DNA-binding protein of rat cytomegalovirus.</title>
        <authorList>
            <person name="Beuken E."/>
            <person name="Slobbe R."/>
            <person name="Bruggeman C.A."/>
            <person name="Vink C."/>
        </authorList>
    </citation>
    <scope>NUCLEOTIDE SEQUENCE [LARGE SCALE GENOMIC DNA]</scope>
    <source>
        <strain evidence="2 3">Maastricht</strain>
    </source>
</reference>
<reference evidence="2 3" key="9">
    <citation type="journal article" date="2000" name="J. Virol.">
        <title>Complete DNA sequence of the rat cytomegalovirus genome.</title>
        <authorList>
            <person name="Vink C."/>
            <person name="Beuken E."/>
            <person name="Bruggeman C.A."/>
        </authorList>
    </citation>
    <scope>NUCLEOTIDE SEQUENCE [LARGE SCALE GENOMIC DNA]</scope>
    <source>
        <strain evidence="2 3">Maastricht</strain>
    </source>
</reference>
<reference evidence="2 3" key="7">
    <citation type="journal article" date="1999" name="J. Virol.">
        <title>Deletion of the R78 G protein-coupled receptor gene from rat cytomegalovirus results in an attenuated, syncytium-inducing mutant strain.</title>
        <authorList>
            <person name="Beisser P.S."/>
            <person name="Grauls G."/>
            <person name="Bruggeman C.A."/>
            <person name="Vink C."/>
        </authorList>
    </citation>
    <scope>NUCLEOTIDE SEQUENCE [LARGE SCALE GENOMIC DNA]</scope>
    <source>
        <strain evidence="2 3">Maastricht</strain>
    </source>
</reference>
<evidence type="ECO:0000313" key="3">
    <source>
        <dbReference type="Proteomes" id="UP000008288"/>
    </source>
</evidence>
<accession>Q9DW61</accession>
<keyword evidence="3" id="KW-1185">Reference proteome</keyword>
<dbReference type="EMBL" id="AF232689">
    <property type="protein sequence ID" value="AAF99229.1"/>
    <property type="molecule type" value="Genomic_DNA"/>
</dbReference>
<dbReference type="Proteomes" id="UP000008288">
    <property type="component" value="Segment"/>
</dbReference>
<reference evidence="2 3" key="8">
    <citation type="journal article" date="2000" name="J. Virol.">
        <title>The r144 major histocompatibility complex class I-like gene of rat cytomegalovirus is dispensable for both acute and long-term infection in the immunocompromised host.</title>
        <authorList>
            <person name="Beisser P.S."/>
            <person name="Kloover J.S."/>
            <person name="Grauls G.E."/>
            <person name="Blok M.J."/>
            <person name="Bruggeman C.A."/>
            <person name="Vink C."/>
        </authorList>
    </citation>
    <scope>NUCLEOTIDE SEQUENCE [LARGE SCALE GENOMIC DNA]</scope>
    <source>
        <strain evidence="2 3">Maastricht</strain>
    </source>
</reference>
<reference evidence="2 3" key="5">
    <citation type="journal article" date="1998" name="Virology">
        <title>The Maastricht strain and England strain of rat cytomegalovirus represent different betaherpesvirus species rather than strains.</title>
        <authorList>
            <person name="Beisser P.S."/>
            <person name="Kaptein S.J."/>
            <person name="Beuken E."/>
            <person name="Bruggeman C.A."/>
            <person name="Vink C."/>
        </authorList>
    </citation>
    <scope>NUCLEOTIDE SEQUENCE [LARGE SCALE GENOMIC DNA]</scope>
    <source>
        <strain evidence="2 3">Maastricht</strain>
    </source>
</reference>
<keyword evidence="1" id="KW-0812">Transmembrane</keyword>
<organismHost>
    <name type="scientific">Rattus</name>
    <name type="common">rats</name>
    <dbReference type="NCBI Taxonomy" id="10114"/>
</organismHost>
<protein>
    <submittedName>
        <fullName evidence="2">Pr133</fullName>
    </submittedName>
</protein>
<reference evidence="2 3" key="6">
    <citation type="journal article" date="1999" name="J. Gen. Virol.">
        <title>The rat cytomegalovirus R32 gene encodes a virion-associated protein that elicits a strong humoral immune response in infected rats.</title>
        <authorList>
            <person name="Beuken E."/>
            <person name="Grauls G."/>
            <person name="Bruggeman C.A."/>
            <person name="Vink C."/>
        </authorList>
    </citation>
    <scope>NUCLEOTIDE SEQUENCE [LARGE SCALE GENOMIC DNA]</scope>
    <source>
        <strain evidence="2 3">Maastricht</strain>
    </source>
</reference>
<dbReference type="GeneID" id="940290"/>
<reference evidence="2 3" key="3">
    <citation type="journal article" date="1997" name="J. Gen. Virol.">
        <title>Cloning and functional characterization of the origin of lytic-phase DNA replication of rat cytomegalovirus.</title>
        <authorList>
            <person name="Vink C."/>
            <person name="Beuken E."/>
            <person name="Bruggeman C.A."/>
        </authorList>
    </citation>
    <scope>NUCLEOTIDE SEQUENCE [LARGE SCALE GENOMIC DNA]</scope>
    <source>
        <strain evidence="2 3">Maastricht</strain>
    </source>
</reference>
<gene>
    <name evidence="2" type="primary">r133</name>
</gene>
<evidence type="ECO:0000256" key="1">
    <source>
        <dbReference type="SAM" id="Phobius"/>
    </source>
</evidence>
<keyword evidence="1" id="KW-0472">Membrane</keyword>
<feature type="transmembrane region" description="Helical" evidence="1">
    <location>
        <begin position="261"/>
        <end position="283"/>
    </location>
</feature>
<name>Q9DW61_RCMVM</name>
<reference evidence="2 3" key="10">
    <citation type="journal article" date="2000" name="Virus Res.">
        <title>Rat cytomegalovirus R89 is a highly conserved gene which expresses a spliced transcript.</title>
        <authorList>
            <person name="Gruijthuijsen Y.K."/>
            <person name="Beuken E."/>
            <person name="Bruggeman C.A."/>
            <person name="Vink C."/>
        </authorList>
    </citation>
    <scope>NUCLEOTIDE SEQUENCE [LARGE SCALE GENOMIC DNA]</scope>
    <source>
        <strain evidence="2 3">Maastricht</strain>
    </source>
</reference>
<reference evidence="2 3" key="4">
    <citation type="journal article" date="1998" name="J. Virol.">
        <title>The R33 G protein-coupled receptor gene of rat cytomegalovirus plays an essential role in the pathogenesis of viral infection.</title>
        <authorList>
            <person name="Beisser P.S."/>
            <person name="Vink C."/>
            <person name="Van Dam J.G."/>
            <person name="Grauls G."/>
            <person name="Vanherle S.J."/>
            <person name="Bruggeman C.A."/>
        </authorList>
    </citation>
    <scope>NUCLEOTIDE SEQUENCE [LARGE SCALE GENOMIC DNA]</scope>
    <source>
        <strain evidence="2 3">Maastricht</strain>
    </source>
</reference>
<keyword evidence="1" id="KW-1133">Transmembrane helix</keyword>
<proteinExistence type="predicted"/>